<accession>A0ABQ0YTN0</accession>
<organism evidence="1 2">
    <name type="scientific">Rhodococcus aetherivorans</name>
    <dbReference type="NCBI Taxonomy" id="191292"/>
    <lineage>
        <taxon>Bacteria</taxon>
        <taxon>Bacillati</taxon>
        <taxon>Actinomycetota</taxon>
        <taxon>Actinomycetes</taxon>
        <taxon>Mycobacteriales</taxon>
        <taxon>Nocardiaceae</taxon>
        <taxon>Rhodococcus</taxon>
    </lineage>
</organism>
<comment type="caution">
    <text evidence="1">The sequence shown here is derived from an EMBL/GenBank/DDBJ whole genome shotgun (WGS) entry which is preliminary data.</text>
</comment>
<dbReference type="Proteomes" id="UP000325466">
    <property type="component" value="Unassembled WGS sequence"/>
</dbReference>
<proteinExistence type="predicted"/>
<sequence length="121" mass="11637">MADHTPIFRPGQGITRSTSAAVTGGQLVAVSGNDTVAPTTAATAAWLGVAAFDAPSGEKVTVICEGVHELTASGAIAAGARVVPAAAGAVADLGAGTDYSQIVGIALAAAAGGKVRVKLAR</sequence>
<reference evidence="1 2" key="1">
    <citation type="journal article" date="2018" name="Biodegradation">
        <title>1,4-Dioxane degradation characteristics of Rhodococcus aetherivorans JCM 14343.</title>
        <authorList>
            <person name="Inoue D."/>
            <person name="Tsunoda T."/>
            <person name="Yamamoto N."/>
            <person name="Ike M."/>
            <person name="Sei K."/>
        </authorList>
    </citation>
    <scope>NUCLEOTIDE SEQUENCE [LARGE SCALE GENOMIC DNA]</scope>
    <source>
        <strain evidence="1 2">JCM 14343</strain>
    </source>
</reference>
<keyword evidence="2" id="KW-1185">Reference proteome</keyword>
<dbReference type="EMBL" id="BLAH01000153">
    <property type="protein sequence ID" value="GES40013.1"/>
    <property type="molecule type" value="Genomic_DNA"/>
</dbReference>
<evidence type="ECO:0000313" key="1">
    <source>
        <dbReference type="EMBL" id="GES40013.1"/>
    </source>
</evidence>
<dbReference type="InterPro" id="IPR011231">
    <property type="entry name" value="Phage_VT1-Sakai_H0018"/>
</dbReference>
<dbReference type="RefSeq" id="WP_043801297.1">
    <property type="nucleotide sequence ID" value="NZ_BAAAYP010000122.1"/>
</dbReference>
<evidence type="ECO:0000313" key="2">
    <source>
        <dbReference type="Proteomes" id="UP000325466"/>
    </source>
</evidence>
<name>A0ABQ0YTN0_9NOCA</name>
<gene>
    <name evidence="1" type="ORF">RAJCM14343_5291</name>
</gene>
<protein>
    <submittedName>
        <fullName evidence="1">Phage protein</fullName>
    </submittedName>
</protein>
<dbReference type="Pfam" id="PF09956">
    <property type="entry name" value="Phage_cement_2"/>
    <property type="match status" value="1"/>
</dbReference>